<sequence>MPRRPPPPAGPGEPMNVLRIVAAAALAAALPALPAHAADRTIPVYPGARLLTLPPEPGETPECCTFVTSDPAARVTAWYAKALSVPALDRAAFERRYPEMREAMALMAEAAEHRAPKDMRLFVLREEPVGGKRMPTLTLAILATTEGTVFEIGEEELGAEGPRWAEAMRRASSATQR</sequence>
<proteinExistence type="predicted"/>
<evidence type="ECO:0008006" key="4">
    <source>
        <dbReference type="Google" id="ProtNLM"/>
    </source>
</evidence>
<evidence type="ECO:0000313" key="2">
    <source>
        <dbReference type="EMBL" id="ABC82562.1"/>
    </source>
</evidence>
<dbReference type="EMBL" id="CP000251">
    <property type="protein sequence ID" value="ABC82562.1"/>
    <property type="molecule type" value="Genomic_DNA"/>
</dbReference>
<keyword evidence="1" id="KW-0732">Signal</keyword>
<feature type="signal peptide" evidence="1">
    <location>
        <begin position="1"/>
        <end position="37"/>
    </location>
</feature>
<dbReference type="KEGG" id="ade:Adeh_2792"/>
<name>Q2ILN1_ANADE</name>
<protein>
    <recommendedName>
        <fullName evidence="4">Lipoprotein</fullName>
    </recommendedName>
</protein>
<evidence type="ECO:0000313" key="3">
    <source>
        <dbReference type="Proteomes" id="UP000001935"/>
    </source>
</evidence>
<reference evidence="2 3" key="1">
    <citation type="submission" date="2006-01" db="EMBL/GenBank/DDBJ databases">
        <title>Complete sequence of Anaeromyxobacter dehalogenans 2CP-C.</title>
        <authorList>
            <consortium name="US DOE Joint Genome Institute"/>
            <person name="Copeland A."/>
            <person name="Lucas S."/>
            <person name="Lapidus A."/>
            <person name="Barry K."/>
            <person name="Detter J.C."/>
            <person name="Glavina T."/>
            <person name="Hammon N."/>
            <person name="Israni S."/>
            <person name="Pitluck S."/>
            <person name="Brettin T."/>
            <person name="Bruce D."/>
            <person name="Han C."/>
            <person name="Tapia R."/>
            <person name="Gilna P."/>
            <person name="Kiss H."/>
            <person name="Schmutz J."/>
            <person name="Larimer F."/>
            <person name="Land M."/>
            <person name="Kyrpides N."/>
            <person name="Anderson I."/>
            <person name="Sanford R.A."/>
            <person name="Ritalahti K.M."/>
            <person name="Thomas H.S."/>
            <person name="Kirby J.R."/>
            <person name="Zhulin I.B."/>
            <person name="Loeffler F.E."/>
            <person name="Richardson P."/>
        </authorList>
    </citation>
    <scope>NUCLEOTIDE SEQUENCE [LARGE SCALE GENOMIC DNA]</scope>
    <source>
        <strain evidence="2 3">2CP-C</strain>
    </source>
</reference>
<dbReference type="HOGENOM" id="CLU_1640279_0_0_7"/>
<evidence type="ECO:0000256" key="1">
    <source>
        <dbReference type="SAM" id="SignalP"/>
    </source>
</evidence>
<accession>Q2ILN1</accession>
<dbReference type="Proteomes" id="UP000001935">
    <property type="component" value="Chromosome"/>
</dbReference>
<gene>
    <name evidence="2" type="ordered locus">Adeh_2792</name>
</gene>
<organism evidence="2 3">
    <name type="scientific">Anaeromyxobacter dehalogenans (strain 2CP-C)</name>
    <dbReference type="NCBI Taxonomy" id="290397"/>
    <lineage>
        <taxon>Bacteria</taxon>
        <taxon>Pseudomonadati</taxon>
        <taxon>Myxococcota</taxon>
        <taxon>Myxococcia</taxon>
        <taxon>Myxococcales</taxon>
        <taxon>Cystobacterineae</taxon>
        <taxon>Anaeromyxobacteraceae</taxon>
        <taxon>Anaeromyxobacter</taxon>
    </lineage>
</organism>
<feature type="chain" id="PRO_5004210299" description="Lipoprotein" evidence="1">
    <location>
        <begin position="38"/>
        <end position="177"/>
    </location>
</feature>
<dbReference type="AlphaFoldDB" id="Q2ILN1"/>